<proteinExistence type="inferred from homology"/>
<evidence type="ECO:0000256" key="2">
    <source>
        <dbReference type="ARBA" id="ARBA00008349"/>
    </source>
</evidence>
<evidence type="ECO:0000256" key="3">
    <source>
        <dbReference type="ARBA" id="ARBA00010694"/>
    </source>
</evidence>
<dbReference type="eggNOG" id="KOG1581">
    <property type="taxonomic scope" value="Eukaryota"/>
</dbReference>
<evidence type="ECO:0000256" key="6">
    <source>
        <dbReference type="ARBA" id="ARBA00022824"/>
    </source>
</evidence>
<evidence type="ECO:0000256" key="8">
    <source>
        <dbReference type="ARBA" id="ARBA00023136"/>
    </source>
</evidence>
<dbReference type="InterPro" id="IPR013657">
    <property type="entry name" value="SCL35B1-4/HUT1"/>
</dbReference>
<dbReference type="KEGG" id="cre:CHLRE_01g032050v5"/>
<dbReference type="InterPro" id="IPR037185">
    <property type="entry name" value="EmrE-like"/>
</dbReference>
<keyword evidence="6" id="KW-0256">Endoplasmic reticulum</keyword>
<dbReference type="Pfam" id="PF08449">
    <property type="entry name" value="UAA"/>
    <property type="match status" value="1"/>
</dbReference>
<gene>
    <name evidence="9" type="ORF">CHLRE_01g032050v5</name>
</gene>
<dbReference type="Gramene" id="PNW88496">
    <property type="protein sequence ID" value="PNW88496"/>
    <property type="gene ID" value="CHLRE_01g032050v5"/>
</dbReference>
<sequence length="338" mass="37339">MSEKPPRSRLATLLLLLVCVAGIYASYLTQGIVNEHLQLKRFGPQQERFLHLESLNGAQAVTCFIWAWIILQVMVMTGRSSKADMASWHDYWRAGITNSVGPACGMVALKNITYSAQVLAKSCKMVPVMLMGVMLHGKRYTFVEYVCMSLIGLGVAAFAQKGRAGGVVSPNPLLGYSLCLVNLAFDGYTNATQDEINKRHPRNSSIHMMCWMNFWTAIYYAAYMFLPCALPGAGGTCTGMDLVSFCSRHPDALLDLVIFCLCGAIGQLFIFFTIKTFGSLVTTLVCTTRKFFNILLSVVWNGNPLLANQWLGVAMVFAGLLMQGYMKGKKPHHKKKAD</sequence>
<keyword evidence="8" id="KW-0472">Membrane</keyword>
<dbReference type="PANTHER" id="PTHR10778:SF10">
    <property type="entry name" value="SOLUTE CARRIER FAMILY 35 MEMBER B1"/>
    <property type="match status" value="1"/>
</dbReference>
<dbReference type="GO" id="GO:0005460">
    <property type="term" value="F:UDP-glucose transmembrane transporter activity"/>
    <property type="evidence" value="ECO:0000318"/>
    <property type="project" value="GO_Central"/>
</dbReference>
<dbReference type="PANTHER" id="PTHR10778">
    <property type="entry name" value="SOLUTE CARRIER FAMILY 35 MEMBER B"/>
    <property type="match status" value="1"/>
</dbReference>
<organism evidence="9 10">
    <name type="scientific">Chlamydomonas reinhardtii</name>
    <name type="common">Chlamydomonas smithii</name>
    <dbReference type="NCBI Taxonomy" id="3055"/>
    <lineage>
        <taxon>Eukaryota</taxon>
        <taxon>Viridiplantae</taxon>
        <taxon>Chlorophyta</taxon>
        <taxon>core chlorophytes</taxon>
        <taxon>Chlorophyceae</taxon>
        <taxon>CS clade</taxon>
        <taxon>Chlamydomonadales</taxon>
        <taxon>Chlamydomonadaceae</taxon>
        <taxon>Chlamydomonas</taxon>
    </lineage>
</organism>
<dbReference type="GO" id="GO:0000139">
    <property type="term" value="C:Golgi membrane"/>
    <property type="evidence" value="ECO:0000318"/>
    <property type="project" value="GO_Central"/>
</dbReference>
<evidence type="ECO:0000256" key="1">
    <source>
        <dbReference type="ARBA" id="ARBA00004477"/>
    </source>
</evidence>
<evidence type="ECO:0000256" key="5">
    <source>
        <dbReference type="ARBA" id="ARBA00022692"/>
    </source>
</evidence>
<dbReference type="SUPFAM" id="SSF103481">
    <property type="entry name" value="Multidrug resistance efflux transporter EmrE"/>
    <property type="match status" value="1"/>
</dbReference>
<dbReference type="OrthoDB" id="1601at2759"/>
<name>A8HQM1_CHLRE</name>
<comment type="subcellular location">
    <subcellularLocation>
        <location evidence="1">Endoplasmic reticulum membrane</location>
        <topology evidence="1">Multi-pass membrane protein</topology>
    </subcellularLocation>
</comment>
<dbReference type="GO" id="GO:0005789">
    <property type="term" value="C:endoplasmic reticulum membrane"/>
    <property type="evidence" value="ECO:0000318"/>
    <property type="project" value="GO_Central"/>
</dbReference>
<dbReference type="GeneID" id="5715395"/>
<keyword evidence="5" id="KW-0812">Transmembrane</keyword>
<dbReference type="RefSeq" id="XP_001689598.1">
    <property type="nucleotide sequence ID" value="XM_001689546.2"/>
</dbReference>
<keyword evidence="4" id="KW-0813">Transport</keyword>
<comment type="similarity">
    <text evidence="2">Belongs to the nucleotide-sugar transporter family. UDP-galactose:UMP antiporter (TC 2.A.7.11) subfamily.</text>
</comment>
<dbReference type="FunCoup" id="A8HQM1">
    <property type="interactions" value="1459"/>
</dbReference>
<evidence type="ECO:0000256" key="7">
    <source>
        <dbReference type="ARBA" id="ARBA00022989"/>
    </source>
</evidence>
<accession>A8HQM1</accession>
<dbReference type="PaxDb" id="3055-EDP09336"/>
<dbReference type="InParanoid" id="A8HQM1"/>
<dbReference type="EMBL" id="CM008962">
    <property type="protein sequence ID" value="PNW88496.1"/>
    <property type="molecule type" value="Genomic_DNA"/>
</dbReference>
<evidence type="ECO:0000313" key="10">
    <source>
        <dbReference type="Proteomes" id="UP000006906"/>
    </source>
</evidence>
<dbReference type="GO" id="GO:0072334">
    <property type="term" value="P:UDP-galactose transmembrane transport"/>
    <property type="evidence" value="ECO:0000318"/>
    <property type="project" value="GO_Central"/>
</dbReference>
<dbReference type="GO" id="GO:0005459">
    <property type="term" value="F:UDP-galactose transmembrane transporter activity"/>
    <property type="evidence" value="ECO:0000318"/>
    <property type="project" value="GO_Central"/>
</dbReference>
<dbReference type="OMA" id="CGAIGQV"/>
<evidence type="ECO:0000256" key="4">
    <source>
        <dbReference type="ARBA" id="ARBA00022448"/>
    </source>
</evidence>
<comment type="similarity">
    <text evidence="3">Belongs to the nucleotide-sugar transporter family. SLC35B subfamily.</text>
</comment>
<keyword evidence="7" id="KW-1133">Transmembrane helix</keyword>
<keyword evidence="10" id="KW-1185">Reference proteome</keyword>
<dbReference type="Proteomes" id="UP000006906">
    <property type="component" value="Chromosome 1"/>
</dbReference>
<dbReference type="AlphaFoldDB" id="A8HQM1"/>
<dbReference type="HOGENOM" id="CLU_036019_0_1_1"/>
<protein>
    <submittedName>
        <fullName evidence="9">Uncharacterized protein</fullName>
    </submittedName>
</protein>
<reference evidence="9 10" key="1">
    <citation type="journal article" date="2007" name="Science">
        <title>The Chlamydomonas genome reveals the evolution of key animal and plant functions.</title>
        <authorList>
            <person name="Merchant S.S."/>
            <person name="Prochnik S.E."/>
            <person name="Vallon O."/>
            <person name="Harris E.H."/>
            <person name="Karpowicz S.J."/>
            <person name="Witman G.B."/>
            <person name="Terry A."/>
            <person name="Salamov A."/>
            <person name="Fritz-Laylin L.K."/>
            <person name="Marechal-Drouard L."/>
            <person name="Marshall W.F."/>
            <person name="Qu L.H."/>
            <person name="Nelson D.R."/>
            <person name="Sanderfoot A.A."/>
            <person name="Spalding M.H."/>
            <person name="Kapitonov V.V."/>
            <person name="Ren Q."/>
            <person name="Ferris P."/>
            <person name="Lindquist E."/>
            <person name="Shapiro H."/>
            <person name="Lucas S.M."/>
            <person name="Grimwood J."/>
            <person name="Schmutz J."/>
            <person name="Cardol P."/>
            <person name="Cerutti H."/>
            <person name="Chanfreau G."/>
            <person name="Chen C.L."/>
            <person name="Cognat V."/>
            <person name="Croft M.T."/>
            <person name="Dent R."/>
            <person name="Dutcher S."/>
            <person name="Fernandez E."/>
            <person name="Fukuzawa H."/>
            <person name="Gonzalez-Ballester D."/>
            <person name="Gonzalez-Halphen D."/>
            <person name="Hallmann A."/>
            <person name="Hanikenne M."/>
            <person name="Hippler M."/>
            <person name="Inwood W."/>
            <person name="Jabbari K."/>
            <person name="Kalanon M."/>
            <person name="Kuras R."/>
            <person name="Lefebvre P.A."/>
            <person name="Lemaire S.D."/>
            <person name="Lobanov A.V."/>
            <person name="Lohr M."/>
            <person name="Manuell A."/>
            <person name="Meier I."/>
            <person name="Mets L."/>
            <person name="Mittag M."/>
            <person name="Mittelmeier T."/>
            <person name="Moroney J.V."/>
            <person name="Moseley J."/>
            <person name="Napoli C."/>
            <person name="Nedelcu A.M."/>
            <person name="Niyogi K."/>
            <person name="Novoselov S.V."/>
            <person name="Paulsen I.T."/>
            <person name="Pazour G."/>
            <person name="Purton S."/>
            <person name="Ral J.P."/>
            <person name="Riano-Pachon D.M."/>
            <person name="Riekhof W."/>
            <person name="Rymarquis L."/>
            <person name="Schroda M."/>
            <person name="Stern D."/>
            <person name="Umen J."/>
            <person name="Willows R."/>
            <person name="Wilson N."/>
            <person name="Zimmer S.L."/>
            <person name="Allmer J."/>
            <person name="Balk J."/>
            <person name="Bisova K."/>
            <person name="Chen C.J."/>
            <person name="Elias M."/>
            <person name="Gendler K."/>
            <person name="Hauser C."/>
            <person name="Lamb M.R."/>
            <person name="Ledford H."/>
            <person name="Long J.C."/>
            <person name="Minagawa J."/>
            <person name="Page M.D."/>
            <person name="Pan J."/>
            <person name="Pootakham W."/>
            <person name="Roje S."/>
            <person name="Rose A."/>
            <person name="Stahlberg E."/>
            <person name="Terauchi A.M."/>
            <person name="Yang P."/>
            <person name="Ball S."/>
            <person name="Bowler C."/>
            <person name="Dieckmann C.L."/>
            <person name="Gladyshev V.N."/>
            <person name="Green P."/>
            <person name="Jorgensen R."/>
            <person name="Mayfield S."/>
            <person name="Mueller-Roeber B."/>
            <person name="Rajamani S."/>
            <person name="Sayre R.T."/>
            <person name="Brokstein P."/>
            <person name="Dubchak I."/>
            <person name="Goodstein D."/>
            <person name="Hornick L."/>
            <person name="Huang Y.W."/>
            <person name="Jhaveri J."/>
            <person name="Luo Y."/>
            <person name="Martinez D."/>
            <person name="Ngau W.C."/>
            <person name="Otillar B."/>
            <person name="Poliakov A."/>
            <person name="Porter A."/>
            <person name="Szajkowski L."/>
            <person name="Werner G."/>
            <person name="Zhou K."/>
            <person name="Grigoriev I.V."/>
            <person name="Rokhsar D.S."/>
            <person name="Grossman A.R."/>
        </authorList>
    </citation>
    <scope>NUCLEOTIDE SEQUENCE [LARGE SCALE GENOMIC DNA]</scope>
    <source>
        <strain evidence="10">CC-503</strain>
    </source>
</reference>
<evidence type="ECO:0000313" key="9">
    <source>
        <dbReference type="EMBL" id="PNW88496.1"/>
    </source>
</evidence>